<evidence type="ECO:0000256" key="8">
    <source>
        <dbReference type="PROSITE-ProRule" id="PRU00339"/>
    </source>
</evidence>
<dbReference type="GO" id="GO:0016560">
    <property type="term" value="P:protein import into peroxisome matrix, docking"/>
    <property type="evidence" value="ECO:0007669"/>
    <property type="project" value="TreeGrafter"/>
</dbReference>
<name>W4FQM9_APHAT</name>
<dbReference type="PANTHER" id="PTHR10130">
    <property type="entry name" value="PEROXISOMAL TARGETING SIGNAL 1 RECEPTOR PEX5"/>
    <property type="match status" value="1"/>
</dbReference>
<comment type="similarity">
    <text evidence="3">Belongs to the peroxisomal targeting signal receptor family.</text>
</comment>
<dbReference type="OrthoDB" id="10006023at2759"/>
<evidence type="ECO:0000256" key="5">
    <source>
        <dbReference type="ARBA" id="ARBA00022737"/>
    </source>
</evidence>
<dbReference type="VEuPathDB" id="FungiDB:H257_15069"/>
<keyword evidence="7" id="KW-0576">Peroxisome</keyword>
<reference evidence="10" key="1">
    <citation type="submission" date="2013-12" db="EMBL/GenBank/DDBJ databases">
        <title>The Genome Sequence of Aphanomyces astaci APO3.</title>
        <authorList>
            <consortium name="The Broad Institute Genomics Platform"/>
            <person name="Russ C."/>
            <person name="Tyler B."/>
            <person name="van West P."/>
            <person name="Dieguez-Uribeondo J."/>
            <person name="Young S.K."/>
            <person name="Zeng Q."/>
            <person name="Gargeya S."/>
            <person name="Fitzgerald M."/>
            <person name="Abouelleil A."/>
            <person name="Alvarado L."/>
            <person name="Chapman S.B."/>
            <person name="Gainer-Dewar J."/>
            <person name="Goldberg J."/>
            <person name="Griggs A."/>
            <person name="Gujja S."/>
            <person name="Hansen M."/>
            <person name="Howarth C."/>
            <person name="Imamovic A."/>
            <person name="Ireland A."/>
            <person name="Larimer J."/>
            <person name="McCowan C."/>
            <person name="Murphy C."/>
            <person name="Pearson M."/>
            <person name="Poon T.W."/>
            <person name="Priest M."/>
            <person name="Roberts A."/>
            <person name="Saif S."/>
            <person name="Shea T."/>
            <person name="Sykes S."/>
            <person name="Wortman J."/>
            <person name="Nusbaum C."/>
            <person name="Birren B."/>
        </authorList>
    </citation>
    <scope>NUCLEOTIDE SEQUENCE [LARGE SCALE GENOMIC DNA]</scope>
    <source>
        <strain evidence="10">APO3</strain>
    </source>
</reference>
<organism evidence="10">
    <name type="scientific">Aphanomyces astaci</name>
    <name type="common">Crayfish plague agent</name>
    <dbReference type="NCBI Taxonomy" id="112090"/>
    <lineage>
        <taxon>Eukaryota</taxon>
        <taxon>Sar</taxon>
        <taxon>Stramenopiles</taxon>
        <taxon>Oomycota</taxon>
        <taxon>Saprolegniomycetes</taxon>
        <taxon>Saprolegniales</taxon>
        <taxon>Verrucalvaceae</taxon>
        <taxon>Aphanomyces</taxon>
    </lineage>
</organism>
<dbReference type="InterPro" id="IPR024111">
    <property type="entry name" value="PEX5/PEX5L"/>
</dbReference>
<dbReference type="InterPro" id="IPR011990">
    <property type="entry name" value="TPR-like_helical_dom_sf"/>
</dbReference>
<keyword evidence="5" id="KW-0677">Repeat</keyword>
<keyword evidence="6 8" id="KW-0802">TPR repeat</keyword>
<proteinExistence type="inferred from homology"/>
<evidence type="ECO:0000256" key="1">
    <source>
        <dbReference type="ARBA" id="ARBA00004275"/>
    </source>
</evidence>
<feature type="region of interest" description="Disordered" evidence="9">
    <location>
        <begin position="146"/>
        <end position="172"/>
    </location>
</feature>
<dbReference type="EMBL" id="KI913179">
    <property type="protein sequence ID" value="ETV69099.1"/>
    <property type="molecule type" value="Genomic_DNA"/>
</dbReference>
<accession>W4FQM9</accession>
<feature type="compositionally biased region" description="Low complexity" evidence="9">
    <location>
        <begin position="152"/>
        <end position="168"/>
    </location>
</feature>
<dbReference type="Pfam" id="PF14559">
    <property type="entry name" value="TPR_19"/>
    <property type="match status" value="1"/>
</dbReference>
<dbReference type="GO" id="GO:0005829">
    <property type="term" value="C:cytosol"/>
    <property type="evidence" value="ECO:0007669"/>
    <property type="project" value="TreeGrafter"/>
</dbReference>
<dbReference type="GeneID" id="20817065"/>
<keyword evidence="4" id="KW-0963">Cytoplasm</keyword>
<dbReference type="SMART" id="SM00028">
    <property type="entry name" value="TPR"/>
    <property type="match status" value="5"/>
</dbReference>
<evidence type="ECO:0000256" key="2">
    <source>
        <dbReference type="ARBA" id="ARBA00004496"/>
    </source>
</evidence>
<dbReference type="STRING" id="112090.W4FQM9"/>
<gene>
    <name evidence="10" type="ORF">H257_15069</name>
</gene>
<feature type="repeat" description="TPR" evidence="8">
    <location>
        <begin position="370"/>
        <end position="403"/>
    </location>
</feature>
<dbReference type="Pfam" id="PF00515">
    <property type="entry name" value="TPR_1"/>
    <property type="match status" value="1"/>
</dbReference>
<evidence type="ECO:0000256" key="6">
    <source>
        <dbReference type="ARBA" id="ARBA00022803"/>
    </source>
</evidence>
<evidence type="ECO:0000313" key="10">
    <source>
        <dbReference type="EMBL" id="ETV69099.1"/>
    </source>
</evidence>
<dbReference type="SUPFAM" id="SSF48452">
    <property type="entry name" value="TPR-like"/>
    <property type="match status" value="1"/>
</dbReference>
<dbReference type="Pfam" id="PF13432">
    <property type="entry name" value="TPR_16"/>
    <property type="match status" value="1"/>
</dbReference>
<evidence type="ECO:0000256" key="4">
    <source>
        <dbReference type="ARBA" id="ARBA00022490"/>
    </source>
</evidence>
<dbReference type="GO" id="GO:0005778">
    <property type="term" value="C:peroxisomal membrane"/>
    <property type="evidence" value="ECO:0007669"/>
    <property type="project" value="TreeGrafter"/>
</dbReference>
<feature type="repeat" description="TPR" evidence="8">
    <location>
        <begin position="540"/>
        <end position="573"/>
    </location>
</feature>
<dbReference type="PANTHER" id="PTHR10130:SF0">
    <property type="entry name" value="GH08708P"/>
    <property type="match status" value="1"/>
</dbReference>
<dbReference type="RefSeq" id="XP_009841352.1">
    <property type="nucleotide sequence ID" value="XM_009843050.1"/>
</dbReference>
<sequence>MDLLGKLAQGGCAADGTVAARNPLSQALDGVLRAGPMGRAQQHHPSEAPPGQYTQMDIHQAMADAALHHMRDQPPPFHHHDPRTATHAPPQVDMNHVWLQEKIQRDAAHRQMDNAFQHSSAASTSAPMMQQSQDHRVEFAPQQQYMHHHHGPPSSYIQQQQQGLHHPPQMMPPPPPTFMQTQQLALEHQQHVAHVETVAKNDPSNTQRLSRDVASTMRQHGDARFHKSEFVQFMDALGSGRAELDDAGNTVVHHDSPTSELLADALDKDLTTLGGEDDAHDGGGLDVNALEQIWAKAMQEGQMLDPFQENGWSSTDHDAAHVAYEFSDTVNPYTSDANAFEVGCEQFRQGNLKEAILAFEASLQEAPDHSDAWRMLGECHAENDQDKQAISCLNRAVEEDPYNLDALLALGVSNVNELKSHGALTTLQLWVQHNPKFHGLQVQLDDAYGDGSLMDEVMQLMLQAQAFDPQDSDVQVVLGVLYNVSKDYDAAARSFRAAASARPEEYSLWNKLGATLANSSRSNEAIPSYHRALEIKPKYARGWLNLGISHANLGQYEDAAHCYLQALQQNDQADHIWSYLRIAFTCMERFDLVKLTDTKDVEAFRSEFQLVAL</sequence>
<feature type="repeat" description="TPR" evidence="8">
    <location>
        <begin position="506"/>
        <end position="539"/>
    </location>
</feature>
<dbReference type="InterPro" id="IPR019734">
    <property type="entry name" value="TPR_rpt"/>
</dbReference>
<dbReference type="PROSITE" id="PS50005">
    <property type="entry name" value="TPR"/>
    <property type="match status" value="4"/>
</dbReference>
<evidence type="ECO:0000256" key="9">
    <source>
        <dbReference type="SAM" id="MobiDB-lite"/>
    </source>
</evidence>
<evidence type="ECO:0000256" key="3">
    <source>
        <dbReference type="ARBA" id="ARBA00005348"/>
    </source>
</evidence>
<dbReference type="GO" id="GO:0005052">
    <property type="term" value="F:peroxisome matrix targeting signal-1 binding"/>
    <property type="evidence" value="ECO:0007669"/>
    <property type="project" value="TreeGrafter"/>
</dbReference>
<feature type="repeat" description="TPR" evidence="8">
    <location>
        <begin position="472"/>
        <end position="505"/>
    </location>
</feature>
<comment type="subcellular location">
    <subcellularLocation>
        <location evidence="2">Cytoplasm</location>
    </subcellularLocation>
    <subcellularLocation>
        <location evidence="1">Peroxisome</location>
    </subcellularLocation>
</comment>
<dbReference type="AlphaFoldDB" id="W4FQM9"/>
<dbReference type="Gene3D" id="1.25.40.10">
    <property type="entry name" value="Tetratricopeptide repeat domain"/>
    <property type="match status" value="1"/>
</dbReference>
<protein>
    <submittedName>
        <fullName evidence="10">Uncharacterized protein</fullName>
    </submittedName>
</protein>
<evidence type="ECO:0000256" key="7">
    <source>
        <dbReference type="ARBA" id="ARBA00023140"/>
    </source>
</evidence>